<dbReference type="Proteomes" id="UP001197875">
    <property type="component" value="Unassembled WGS sequence"/>
</dbReference>
<comment type="caution">
    <text evidence="2">The sequence shown here is derived from an EMBL/GenBank/DDBJ whole genome shotgun (WGS) entry which is preliminary data.</text>
</comment>
<sequence length="376" mass="42410">MADYRRFVSYIYAYRNGKKEKNTGFAKVEARKRNLRISIQLEASENRETSLDAYGFIRKGEKNFGIFLGEMQKSSGPLYFLKVETDTDNIKGSGHSLNQFSGLWIKGEAGENYITIWDDEPVKRMDLEIEMEEEEQERIEPVPAAPEVEFEKPLNGVRAQEAELIAGLEASETDLPETDLEPDEACVPEEIMSDPAAGESPNDREQEVKASGETGQEAVQNQASDQEKKDASCEVDETAVEQASEPEPPAVKLTASDTVYTEHYASLWERLSPAYAHRNPFQDGEATDAILISPRELHFFCCKGWSAAKNSFIYHGYYNFHHLLFGKTADGTFFLAVPGTYSPQEQRMAVSFGFPLFKESQDKAPACRRGYWCRLL</sequence>
<dbReference type="EMBL" id="JAJEPR010000010">
    <property type="protein sequence ID" value="MCC2189659.1"/>
    <property type="molecule type" value="Genomic_DNA"/>
</dbReference>
<dbReference type="AlphaFoldDB" id="A0AAE3J668"/>
<feature type="compositionally biased region" description="Polar residues" evidence="1">
    <location>
        <begin position="213"/>
        <end position="224"/>
    </location>
</feature>
<gene>
    <name evidence="2" type="ORF">LKD71_07545</name>
</gene>
<evidence type="ECO:0000313" key="3">
    <source>
        <dbReference type="Proteomes" id="UP001197875"/>
    </source>
</evidence>
<reference evidence="2 3" key="1">
    <citation type="submission" date="2021-10" db="EMBL/GenBank/DDBJ databases">
        <title>Anaerobic single-cell dispensing facilitates the cultivation of human gut bacteria.</title>
        <authorList>
            <person name="Afrizal A."/>
        </authorList>
    </citation>
    <scope>NUCLEOTIDE SEQUENCE [LARGE SCALE GENOMIC DNA]</scope>
    <source>
        <strain evidence="2 3">CLA-AA-H277</strain>
    </source>
</reference>
<feature type="compositionally biased region" description="Basic and acidic residues" evidence="1">
    <location>
        <begin position="201"/>
        <end position="210"/>
    </location>
</feature>
<name>A0AAE3J668_9FIRM</name>
<feature type="region of interest" description="Disordered" evidence="1">
    <location>
        <begin position="193"/>
        <end position="248"/>
    </location>
</feature>
<evidence type="ECO:0000313" key="2">
    <source>
        <dbReference type="EMBL" id="MCC2189659.1"/>
    </source>
</evidence>
<proteinExistence type="predicted"/>
<evidence type="ECO:0000256" key="1">
    <source>
        <dbReference type="SAM" id="MobiDB-lite"/>
    </source>
</evidence>
<dbReference type="RefSeq" id="WP_178047196.1">
    <property type="nucleotide sequence ID" value="NZ_JAJEPR010000010.1"/>
</dbReference>
<accession>A0AAE3J668</accession>
<organism evidence="2 3">
    <name type="scientific">Fusicatenibacter faecihominis</name>
    <dbReference type="NCBI Taxonomy" id="2881276"/>
    <lineage>
        <taxon>Bacteria</taxon>
        <taxon>Bacillati</taxon>
        <taxon>Bacillota</taxon>
        <taxon>Clostridia</taxon>
        <taxon>Lachnospirales</taxon>
        <taxon>Lachnospiraceae</taxon>
        <taxon>Fusicatenibacter</taxon>
    </lineage>
</organism>
<keyword evidence="3" id="KW-1185">Reference proteome</keyword>
<protein>
    <submittedName>
        <fullName evidence="2">Uncharacterized protein</fullName>
    </submittedName>
</protein>